<dbReference type="GeneID" id="73043792"/>
<comment type="caution">
    <text evidence="1">The sequence shown here is derived from an EMBL/GenBank/DDBJ whole genome shotgun (WGS) entry which is preliminary data.</text>
</comment>
<evidence type="ECO:0000313" key="1">
    <source>
        <dbReference type="EMBL" id="MFC4825490.1"/>
    </source>
</evidence>
<gene>
    <name evidence="1" type="ORF">ACFO9K_14610</name>
</gene>
<name>A0ABD5Q4J6_9EURY</name>
<keyword evidence="2" id="KW-1185">Reference proteome</keyword>
<sequence length="60" mass="7096">MHQDHLDMETVTLELDEGELERIDDIAFADHRENREAAIRELLDQYLKRRADGEPTDDED</sequence>
<accession>A0ABD5Q4J6</accession>
<dbReference type="AlphaFoldDB" id="A0ABD5Q4J6"/>
<dbReference type="EMBL" id="JBHSHT010000002">
    <property type="protein sequence ID" value="MFC4825490.1"/>
    <property type="molecule type" value="Genomic_DNA"/>
</dbReference>
<evidence type="ECO:0000313" key="2">
    <source>
        <dbReference type="Proteomes" id="UP001595945"/>
    </source>
</evidence>
<dbReference type="RefSeq" id="WP_254268850.1">
    <property type="nucleotide sequence ID" value="NZ_CP100400.1"/>
</dbReference>
<organism evidence="1 2">
    <name type="scientific">Halorussus aquaticus</name>
    <dbReference type="NCBI Taxonomy" id="2953748"/>
    <lineage>
        <taxon>Archaea</taxon>
        <taxon>Methanobacteriati</taxon>
        <taxon>Methanobacteriota</taxon>
        <taxon>Stenosarchaea group</taxon>
        <taxon>Halobacteria</taxon>
        <taxon>Halobacteriales</taxon>
        <taxon>Haladaptataceae</taxon>
        <taxon>Halorussus</taxon>
    </lineage>
</organism>
<proteinExistence type="predicted"/>
<reference evidence="1 2" key="1">
    <citation type="journal article" date="2019" name="Int. J. Syst. Evol. Microbiol.">
        <title>The Global Catalogue of Microorganisms (GCM) 10K type strain sequencing project: providing services to taxonomists for standard genome sequencing and annotation.</title>
        <authorList>
            <consortium name="The Broad Institute Genomics Platform"/>
            <consortium name="The Broad Institute Genome Sequencing Center for Infectious Disease"/>
            <person name="Wu L."/>
            <person name="Ma J."/>
        </authorList>
    </citation>
    <scope>NUCLEOTIDE SEQUENCE [LARGE SCALE GENOMIC DNA]</scope>
    <source>
        <strain evidence="1 2">XZYJ18</strain>
    </source>
</reference>
<protein>
    <submittedName>
        <fullName evidence="1">Ribbon-helix-helix protein, CopG family</fullName>
    </submittedName>
</protein>
<dbReference type="Proteomes" id="UP001595945">
    <property type="component" value="Unassembled WGS sequence"/>
</dbReference>